<dbReference type="Gene3D" id="3.20.20.210">
    <property type="match status" value="1"/>
</dbReference>
<dbReference type="GO" id="GO:0008652">
    <property type="term" value="P:amino acid biosynthetic process"/>
    <property type="evidence" value="ECO:0007669"/>
    <property type="project" value="InterPro"/>
</dbReference>
<gene>
    <name evidence="2" type="ORF">E4L96_03815</name>
</gene>
<reference evidence="2 3" key="1">
    <citation type="submission" date="2019-03" db="EMBL/GenBank/DDBJ databases">
        <title>Draft Genome Sequence of Massilia arenosa sp. nov., a Novel Massilia Species Isolated from a Sandy-loam Maize Soil.</title>
        <authorList>
            <person name="Raths R."/>
            <person name="Peta V."/>
            <person name="Bucking H."/>
        </authorList>
    </citation>
    <scope>NUCLEOTIDE SEQUENCE [LARGE SCALE GENOMIC DNA]</scope>
    <source>
        <strain evidence="2 3">MC02</strain>
    </source>
</reference>
<organism evidence="2 3">
    <name type="scientific">Zemynaea arenosa</name>
    <dbReference type="NCBI Taxonomy" id="2561931"/>
    <lineage>
        <taxon>Bacteria</taxon>
        <taxon>Pseudomonadati</taxon>
        <taxon>Pseudomonadota</taxon>
        <taxon>Betaproteobacteria</taxon>
        <taxon>Burkholderiales</taxon>
        <taxon>Oxalobacteraceae</taxon>
        <taxon>Telluria group</taxon>
        <taxon>Zemynaea</taxon>
    </lineage>
</organism>
<evidence type="ECO:0000313" key="3">
    <source>
        <dbReference type="Proteomes" id="UP000298438"/>
    </source>
</evidence>
<name>A0A4Y9SKW1_9BURK</name>
<dbReference type="Proteomes" id="UP000298438">
    <property type="component" value="Unassembled WGS sequence"/>
</dbReference>
<dbReference type="SUPFAM" id="SSF51726">
    <property type="entry name" value="UROD/MetE-like"/>
    <property type="match status" value="1"/>
</dbReference>
<dbReference type="GO" id="GO:0003871">
    <property type="term" value="F:5-methyltetrahydropteroyltriglutamate-homocysteine S-methyltransferase activity"/>
    <property type="evidence" value="ECO:0007669"/>
    <property type="project" value="InterPro"/>
</dbReference>
<feature type="domain" description="Cobalamin-independent methionine synthase MetE N-terminal" evidence="1">
    <location>
        <begin position="7"/>
        <end position="101"/>
    </location>
</feature>
<dbReference type="InterPro" id="IPR038071">
    <property type="entry name" value="UROD/MetE-like_sf"/>
</dbReference>
<dbReference type="GO" id="GO:0008270">
    <property type="term" value="F:zinc ion binding"/>
    <property type="evidence" value="ECO:0007669"/>
    <property type="project" value="InterPro"/>
</dbReference>
<comment type="caution">
    <text evidence="2">The sequence shown here is derived from an EMBL/GenBank/DDBJ whole genome shotgun (WGS) entry which is preliminary data.</text>
</comment>
<sequence>MKTVHLHTLGFPRMGAQRELKFALERYWRFPAEAAAAPQPEDGRAAARAALEATGRTLRARHWAVQAEAGLDFVTVGDFAFYDHVLNHIQLFGCVPARFGCGAAAAAPAHDL</sequence>
<dbReference type="AlphaFoldDB" id="A0A4Y9SKW1"/>
<accession>A0A4Y9SKW1</accession>
<proteinExistence type="predicted"/>
<evidence type="ECO:0000313" key="2">
    <source>
        <dbReference type="EMBL" id="TFW27178.1"/>
    </source>
</evidence>
<keyword evidence="3" id="KW-1185">Reference proteome</keyword>
<dbReference type="Pfam" id="PF08267">
    <property type="entry name" value="Meth_synt_1"/>
    <property type="match status" value="1"/>
</dbReference>
<dbReference type="EMBL" id="SPVF01000057">
    <property type="protein sequence ID" value="TFW27178.1"/>
    <property type="molecule type" value="Genomic_DNA"/>
</dbReference>
<evidence type="ECO:0000259" key="1">
    <source>
        <dbReference type="Pfam" id="PF08267"/>
    </source>
</evidence>
<dbReference type="PANTHER" id="PTHR30519">
    <property type="entry name" value="5-METHYLTETRAHYDROPTEROYLTRIGLUTAMATE--HOMOCYSTEINE METHYLTRANSFERASE"/>
    <property type="match status" value="1"/>
</dbReference>
<feature type="non-terminal residue" evidence="2">
    <location>
        <position position="112"/>
    </location>
</feature>
<dbReference type="InterPro" id="IPR013215">
    <property type="entry name" value="Cbl-indep_Met_Synth_N"/>
</dbReference>
<protein>
    <recommendedName>
        <fullName evidence="1">Cobalamin-independent methionine synthase MetE N-terminal domain-containing protein</fullName>
    </recommendedName>
</protein>